<dbReference type="Proteomes" id="UP001151760">
    <property type="component" value="Unassembled WGS sequence"/>
</dbReference>
<reference evidence="2" key="2">
    <citation type="submission" date="2022-01" db="EMBL/GenBank/DDBJ databases">
        <authorList>
            <person name="Yamashiro T."/>
            <person name="Shiraishi A."/>
            <person name="Satake H."/>
            <person name="Nakayama K."/>
        </authorList>
    </citation>
    <scope>NUCLEOTIDE SEQUENCE</scope>
</reference>
<proteinExistence type="predicted"/>
<gene>
    <name evidence="2" type="ORF">Tco_0704572</name>
</gene>
<feature type="compositionally biased region" description="Acidic residues" evidence="1">
    <location>
        <begin position="211"/>
        <end position="226"/>
    </location>
</feature>
<comment type="caution">
    <text evidence="2">The sequence shown here is derived from an EMBL/GenBank/DDBJ whole genome shotgun (WGS) entry which is preliminary data.</text>
</comment>
<evidence type="ECO:0000313" key="2">
    <source>
        <dbReference type="EMBL" id="GJS71731.1"/>
    </source>
</evidence>
<dbReference type="PANTHER" id="PTHR46148:SF59">
    <property type="entry name" value="NUCLEOTIDYLTRANSFERASE, RIBONUCLEASE H"/>
    <property type="match status" value="1"/>
</dbReference>
<feature type="compositionally biased region" description="Polar residues" evidence="1">
    <location>
        <begin position="243"/>
        <end position="269"/>
    </location>
</feature>
<protein>
    <recommendedName>
        <fullName evidence="4">Reverse transcriptase domain-containing protein</fullName>
    </recommendedName>
</protein>
<accession>A0ABQ4Y3J0</accession>
<feature type="region of interest" description="Disordered" evidence="1">
    <location>
        <begin position="211"/>
        <end position="269"/>
    </location>
</feature>
<sequence>MSYSKYHLKKACVHDTFHVSNLKKCLADLNLHVPLEEIKVDARLNFVEEPVEILEREIKKLKRSRIPIVKCTALVEKPTPANEDSEPLPLKESGIRFTVKNRGTPLYIGYKTFCQSTRLEYNNEENIQPADKGLPATNPDEGIRQSKLLPDRILTDPKDPKINTQLAGRGFASIDTDKSMANIKYQVDKTSPLNLRHFQLLLEDSDDELKELSDDDVFEAEEEMDDAFPIHTDEESQPPPYTENPSNESQHVEPTSIEHQSPTPKESTT</sequence>
<dbReference type="EMBL" id="BQNB010010027">
    <property type="protein sequence ID" value="GJS71731.1"/>
    <property type="molecule type" value="Genomic_DNA"/>
</dbReference>
<organism evidence="2 3">
    <name type="scientific">Tanacetum coccineum</name>
    <dbReference type="NCBI Taxonomy" id="301880"/>
    <lineage>
        <taxon>Eukaryota</taxon>
        <taxon>Viridiplantae</taxon>
        <taxon>Streptophyta</taxon>
        <taxon>Embryophyta</taxon>
        <taxon>Tracheophyta</taxon>
        <taxon>Spermatophyta</taxon>
        <taxon>Magnoliopsida</taxon>
        <taxon>eudicotyledons</taxon>
        <taxon>Gunneridae</taxon>
        <taxon>Pentapetalae</taxon>
        <taxon>asterids</taxon>
        <taxon>campanulids</taxon>
        <taxon>Asterales</taxon>
        <taxon>Asteraceae</taxon>
        <taxon>Asteroideae</taxon>
        <taxon>Anthemideae</taxon>
        <taxon>Anthemidinae</taxon>
        <taxon>Tanacetum</taxon>
    </lineage>
</organism>
<evidence type="ECO:0008006" key="4">
    <source>
        <dbReference type="Google" id="ProtNLM"/>
    </source>
</evidence>
<evidence type="ECO:0000256" key="1">
    <source>
        <dbReference type="SAM" id="MobiDB-lite"/>
    </source>
</evidence>
<evidence type="ECO:0000313" key="3">
    <source>
        <dbReference type="Proteomes" id="UP001151760"/>
    </source>
</evidence>
<keyword evidence="3" id="KW-1185">Reference proteome</keyword>
<name>A0ABQ4Y3J0_9ASTR</name>
<dbReference type="PANTHER" id="PTHR46148">
    <property type="entry name" value="CHROMO DOMAIN-CONTAINING PROTEIN"/>
    <property type="match status" value="1"/>
</dbReference>
<reference evidence="2" key="1">
    <citation type="journal article" date="2022" name="Int. J. Mol. Sci.">
        <title>Draft Genome of Tanacetum Coccineum: Genomic Comparison of Closely Related Tanacetum-Family Plants.</title>
        <authorList>
            <person name="Yamashiro T."/>
            <person name="Shiraishi A."/>
            <person name="Nakayama K."/>
            <person name="Satake H."/>
        </authorList>
    </citation>
    <scope>NUCLEOTIDE SEQUENCE</scope>
</reference>